<dbReference type="EMBL" id="KZ805404">
    <property type="protein sequence ID" value="PVH98855.1"/>
    <property type="molecule type" value="Genomic_DNA"/>
</dbReference>
<feature type="compositionally biased region" description="Pro residues" evidence="1">
    <location>
        <begin position="66"/>
        <end position="87"/>
    </location>
</feature>
<feature type="region of interest" description="Disordered" evidence="1">
    <location>
        <begin position="1"/>
        <end position="92"/>
    </location>
</feature>
<proteinExistence type="predicted"/>
<evidence type="ECO:0000313" key="2">
    <source>
        <dbReference type="EMBL" id="PVH98855.1"/>
    </source>
</evidence>
<dbReference type="OrthoDB" id="3800839at2759"/>
<feature type="compositionally biased region" description="Polar residues" evidence="1">
    <location>
        <begin position="298"/>
        <end position="308"/>
    </location>
</feature>
<organism evidence="2 3">
    <name type="scientific">Periconia macrospinosa</name>
    <dbReference type="NCBI Taxonomy" id="97972"/>
    <lineage>
        <taxon>Eukaryota</taxon>
        <taxon>Fungi</taxon>
        <taxon>Dikarya</taxon>
        <taxon>Ascomycota</taxon>
        <taxon>Pezizomycotina</taxon>
        <taxon>Dothideomycetes</taxon>
        <taxon>Pleosporomycetidae</taxon>
        <taxon>Pleosporales</taxon>
        <taxon>Massarineae</taxon>
        <taxon>Periconiaceae</taxon>
        <taxon>Periconia</taxon>
    </lineage>
</organism>
<feature type="region of interest" description="Disordered" evidence="1">
    <location>
        <begin position="456"/>
        <end position="508"/>
    </location>
</feature>
<feature type="compositionally biased region" description="Pro residues" evidence="1">
    <location>
        <begin position="34"/>
        <end position="44"/>
    </location>
</feature>
<feature type="compositionally biased region" description="Polar residues" evidence="1">
    <location>
        <begin position="47"/>
        <end position="64"/>
    </location>
</feature>
<feature type="compositionally biased region" description="Basic and acidic residues" evidence="1">
    <location>
        <begin position="245"/>
        <end position="255"/>
    </location>
</feature>
<reference evidence="2 3" key="1">
    <citation type="journal article" date="2018" name="Sci. Rep.">
        <title>Comparative genomics provides insights into the lifestyle and reveals functional heterogeneity of dark septate endophytic fungi.</title>
        <authorList>
            <person name="Knapp D.G."/>
            <person name="Nemeth J.B."/>
            <person name="Barry K."/>
            <person name="Hainaut M."/>
            <person name="Henrissat B."/>
            <person name="Johnson J."/>
            <person name="Kuo A."/>
            <person name="Lim J.H.P."/>
            <person name="Lipzen A."/>
            <person name="Nolan M."/>
            <person name="Ohm R.A."/>
            <person name="Tamas L."/>
            <person name="Grigoriev I.V."/>
            <person name="Spatafora J.W."/>
            <person name="Nagy L.G."/>
            <person name="Kovacs G.M."/>
        </authorList>
    </citation>
    <scope>NUCLEOTIDE SEQUENCE [LARGE SCALE GENOMIC DNA]</scope>
    <source>
        <strain evidence="2 3">DSE2036</strain>
    </source>
</reference>
<name>A0A2V1DLQ0_9PLEO</name>
<protein>
    <submittedName>
        <fullName evidence="2">Uncharacterized protein</fullName>
    </submittedName>
</protein>
<gene>
    <name evidence="2" type="ORF">DM02DRAFT_656906</name>
</gene>
<feature type="region of interest" description="Disordered" evidence="1">
    <location>
        <begin position="536"/>
        <end position="558"/>
    </location>
</feature>
<sequence length="613" mass="68043">MPPTGGSEHRRQGVQAHPLPWTYNRNPPQTFNSAPPPTFSPSPAPHQHNNFSTTFQLRAQNQTPFRPAPIHTPLPPPPPNRAPPQSPRVPEIPTTPPTLHKPLAFDHSRASPPDFNIRTKLQGAKCHRIMGMQEPKPFLRPPFVPRGFFGRVGEVWRNQARERNESMDVDMDDDVYLQMHMREDRFGRMKPARSGVEKSAPEPAAGTRTGGDEANEHDGGNKIKKSTPSFSSSADRETGAAVTADKPKQKDDSKARRILGLTEPAARTATNLNLPQIITIESSPGQNIPSKRSHPAAVSTTTTQLKRSRSTNFLKTTLSSSMPLLQLPSRIASGSTTTTTNPLLTRKRPIYTPGLSQSLLTWHVAMWNVWNVYKPSAEQMKLHPLFSSYPPVHTINRKCVSISFWDTSTEPHRELYFVGPGDFDELLYAEVDTFSLGDGNKENVREGRWAFIVLQNNDVDGGGDGNRRGEEEEHRQQHPSSSSSSSSARLAPPPPVHGPARGGRRREPRKSRCQWLMIAWPVSAVTKKSECLQCIYPDAPPPPNPNHPPQEEKQQNNDNNNNMIVLNRYTHFLGKAGDLPLVEGNGVDVAIVQGFVEAVGRGQGKVMVYSERV</sequence>
<dbReference type="AlphaFoldDB" id="A0A2V1DLQ0"/>
<evidence type="ECO:0000256" key="1">
    <source>
        <dbReference type="SAM" id="MobiDB-lite"/>
    </source>
</evidence>
<feature type="compositionally biased region" description="Basic and acidic residues" evidence="1">
    <location>
        <begin position="210"/>
        <end position="221"/>
    </location>
</feature>
<accession>A0A2V1DLQ0</accession>
<keyword evidence="3" id="KW-1185">Reference proteome</keyword>
<dbReference type="Proteomes" id="UP000244855">
    <property type="component" value="Unassembled WGS sequence"/>
</dbReference>
<feature type="region of interest" description="Disordered" evidence="1">
    <location>
        <begin position="282"/>
        <end position="308"/>
    </location>
</feature>
<evidence type="ECO:0000313" key="3">
    <source>
        <dbReference type="Proteomes" id="UP000244855"/>
    </source>
</evidence>
<feature type="compositionally biased region" description="Basic and acidic residues" evidence="1">
    <location>
        <begin position="465"/>
        <end position="476"/>
    </location>
</feature>
<feature type="compositionally biased region" description="Pro residues" evidence="1">
    <location>
        <begin position="538"/>
        <end position="548"/>
    </location>
</feature>
<feature type="region of interest" description="Disordered" evidence="1">
    <location>
        <begin position="186"/>
        <end position="256"/>
    </location>
</feature>